<dbReference type="SMART" id="SM00228">
    <property type="entry name" value="PDZ"/>
    <property type="match status" value="1"/>
</dbReference>
<reference evidence="5 6" key="1">
    <citation type="journal article" date="2016" name="Nat. Commun.">
        <title>Thousands of microbial genomes shed light on interconnected biogeochemical processes in an aquifer system.</title>
        <authorList>
            <person name="Anantharaman K."/>
            <person name="Brown C.T."/>
            <person name="Hug L.A."/>
            <person name="Sharon I."/>
            <person name="Castelle C.J."/>
            <person name="Probst A.J."/>
            <person name="Thomas B.C."/>
            <person name="Singh A."/>
            <person name="Wilkins M.J."/>
            <person name="Karaoz U."/>
            <person name="Brodie E.L."/>
            <person name="Williams K.H."/>
            <person name="Hubbard S.S."/>
            <person name="Banfield J.F."/>
        </authorList>
    </citation>
    <scope>NUCLEOTIDE SEQUENCE [LARGE SCALE GENOMIC DNA]</scope>
</reference>
<organism evidence="5 6">
    <name type="scientific">Candidatus Amesbacteria bacterium RIFCSPHIGHO2_01_FULL_48_32b</name>
    <dbReference type="NCBI Taxonomy" id="1797253"/>
    <lineage>
        <taxon>Bacteria</taxon>
        <taxon>Candidatus Amesiibacteriota</taxon>
    </lineage>
</organism>
<feature type="domain" description="PDZ" evidence="4">
    <location>
        <begin position="277"/>
        <end position="352"/>
    </location>
</feature>
<dbReference type="Proteomes" id="UP000178176">
    <property type="component" value="Unassembled WGS sequence"/>
</dbReference>
<dbReference type="InterPro" id="IPR001478">
    <property type="entry name" value="PDZ"/>
</dbReference>
<dbReference type="Pfam" id="PF13365">
    <property type="entry name" value="Trypsin_2"/>
    <property type="match status" value="1"/>
</dbReference>
<dbReference type="InterPro" id="IPR043504">
    <property type="entry name" value="Peptidase_S1_PA_chymotrypsin"/>
</dbReference>
<dbReference type="SUPFAM" id="SSF50156">
    <property type="entry name" value="PDZ domain-like"/>
    <property type="match status" value="1"/>
</dbReference>
<dbReference type="PANTHER" id="PTHR43343">
    <property type="entry name" value="PEPTIDASE S12"/>
    <property type="match status" value="1"/>
</dbReference>
<dbReference type="EMBL" id="MEXH01000028">
    <property type="protein sequence ID" value="OGC91809.1"/>
    <property type="molecule type" value="Genomic_DNA"/>
</dbReference>
<comment type="similarity">
    <text evidence="1">Belongs to the peptidase S1C family.</text>
</comment>
<evidence type="ECO:0000256" key="2">
    <source>
        <dbReference type="ARBA" id="ARBA00022670"/>
    </source>
</evidence>
<evidence type="ECO:0000256" key="3">
    <source>
        <dbReference type="ARBA" id="ARBA00022801"/>
    </source>
</evidence>
<evidence type="ECO:0000259" key="4">
    <source>
        <dbReference type="PROSITE" id="PS50106"/>
    </source>
</evidence>
<dbReference type="InterPro" id="IPR051201">
    <property type="entry name" value="Chloro_Bact_Ser_Proteases"/>
</dbReference>
<dbReference type="PROSITE" id="PS50106">
    <property type="entry name" value="PDZ"/>
    <property type="match status" value="1"/>
</dbReference>
<dbReference type="InterPro" id="IPR009003">
    <property type="entry name" value="Peptidase_S1_PA"/>
</dbReference>
<dbReference type="GO" id="GO:0006508">
    <property type="term" value="P:proteolysis"/>
    <property type="evidence" value="ECO:0007669"/>
    <property type="project" value="UniProtKB-KW"/>
</dbReference>
<protein>
    <recommendedName>
        <fullName evidence="4">PDZ domain-containing protein</fullName>
    </recommendedName>
</protein>
<dbReference type="AlphaFoldDB" id="A0A1F4YCX1"/>
<dbReference type="GO" id="GO:0004252">
    <property type="term" value="F:serine-type endopeptidase activity"/>
    <property type="evidence" value="ECO:0007669"/>
    <property type="project" value="InterPro"/>
</dbReference>
<dbReference type="PRINTS" id="PR00834">
    <property type="entry name" value="PROTEASES2C"/>
</dbReference>
<dbReference type="PANTHER" id="PTHR43343:SF3">
    <property type="entry name" value="PROTEASE DO-LIKE 8, CHLOROPLASTIC"/>
    <property type="match status" value="1"/>
</dbReference>
<gene>
    <name evidence="5" type="ORF">A2876_04575</name>
</gene>
<evidence type="ECO:0000313" key="6">
    <source>
        <dbReference type="Proteomes" id="UP000178176"/>
    </source>
</evidence>
<dbReference type="SUPFAM" id="SSF50494">
    <property type="entry name" value="Trypsin-like serine proteases"/>
    <property type="match status" value="1"/>
</dbReference>
<dbReference type="Gene3D" id="2.40.10.10">
    <property type="entry name" value="Trypsin-like serine proteases"/>
    <property type="match status" value="2"/>
</dbReference>
<comment type="caution">
    <text evidence="5">The sequence shown here is derived from an EMBL/GenBank/DDBJ whole genome shotgun (WGS) entry which is preliminary data.</text>
</comment>
<evidence type="ECO:0000256" key="1">
    <source>
        <dbReference type="ARBA" id="ARBA00010541"/>
    </source>
</evidence>
<name>A0A1F4YCX1_9BACT</name>
<evidence type="ECO:0000313" key="5">
    <source>
        <dbReference type="EMBL" id="OGC91809.1"/>
    </source>
</evidence>
<keyword evidence="2" id="KW-0645">Protease</keyword>
<dbReference type="InterPro" id="IPR001940">
    <property type="entry name" value="Peptidase_S1C"/>
</dbReference>
<sequence length="392" mass="41809">MNDWNKYAIGAAAATIVLASAAGGAAADRLGLMKWLDKFLPRQTVTQDEVQSMKLLKEENVVIEVAENVSPSVVTVGIKKTQSSRLFDFETDPFFDPFGIFRRIPRAGQQERLIEQDIGSGFVISEDGLIATNKHVVSDTDAGYNVVTKDDKTYDVEKIYRDPVNDLAILKVSATGLKPVEMGDSSKLKVGQFVVAIGTALGEFRHTVTTGVISGLGRGITAGSPFEGSERLDGVIQTDAAINPGNSGGPLLNSAGQVIGVNVAVSTEGQNISFAIPVNVVKEAIDNFNKTGQFSRPFLGVKYRIIDLKTALANEVPAGAYVEEVVENSPAQKAGIESGDIITKIDGKKITGDDVTGLSTIIAGHKIGDRVDVELWRDGDTKTLSVTLEEAK</sequence>
<dbReference type="Gene3D" id="2.30.42.10">
    <property type="match status" value="1"/>
</dbReference>
<proteinExistence type="inferred from homology"/>
<keyword evidence="3" id="KW-0378">Hydrolase</keyword>
<dbReference type="Pfam" id="PF13180">
    <property type="entry name" value="PDZ_2"/>
    <property type="match status" value="1"/>
</dbReference>
<accession>A0A1F4YCX1</accession>
<dbReference type="InterPro" id="IPR036034">
    <property type="entry name" value="PDZ_sf"/>
</dbReference>